<dbReference type="Pfam" id="PF00990">
    <property type="entry name" value="GGDEF"/>
    <property type="match status" value="1"/>
</dbReference>
<dbReference type="InterPro" id="IPR029787">
    <property type="entry name" value="Nucleotide_cyclase"/>
</dbReference>
<dbReference type="CDD" id="cd01949">
    <property type="entry name" value="GGDEF"/>
    <property type="match status" value="1"/>
</dbReference>
<dbReference type="Gene3D" id="3.30.70.270">
    <property type="match status" value="1"/>
</dbReference>
<dbReference type="PANTHER" id="PTHR46663">
    <property type="entry name" value="DIGUANYLATE CYCLASE DGCT-RELATED"/>
    <property type="match status" value="1"/>
</dbReference>
<feature type="domain" description="GGDEF" evidence="1">
    <location>
        <begin position="31"/>
        <end position="70"/>
    </location>
</feature>
<dbReference type="Proteomes" id="UP000255291">
    <property type="component" value="Unassembled WGS sequence"/>
</dbReference>
<dbReference type="SUPFAM" id="SSF55073">
    <property type="entry name" value="Nucleotide cyclase"/>
    <property type="match status" value="1"/>
</dbReference>
<sequence>AFFDTLTGLPNRRMLHDRLEQEVKKSRRDGQLLGILFIDLDHFKEVNDTLGHGNGDLLLVEAAQRLRNCV</sequence>
<proteinExistence type="predicted"/>
<comment type="caution">
    <text evidence="2">The sequence shown here is derived from an EMBL/GenBank/DDBJ whole genome shotgun (WGS) entry which is preliminary data.</text>
</comment>
<evidence type="ECO:0000313" key="3">
    <source>
        <dbReference type="Proteomes" id="UP000255291"/>
    </source>
</evidence>
<dbReference type="NCBIfam" id="TIGR00254">
    <property type="entry name" value="GGDEF"/>
    <property type="match status" value="1"/>
</dbReference>
<dbReference type="RefSeq" id="WP_133297744.1">
    <property type="nucleotide sequence ID" value="NZ_QRBW01000644.1"/>
</dbReference>
<feature type="non-terminal residue" evidence="2">
    <location>
        <position position="70"/>
    </location>
</feature>
<organism evidence="2 3">
    <name type="scientific">Enterobacter roggenkampii</name>
    <dbReference type="NCBI Taxonomy" id="1812935"/>
    <lineage>
        <taxon>Bacteria</taxon>
        <taxon>Pseudomonadati</taxon>
        <taxon>Pseudomonadota</taxon>
        <taxon>Gammaproteobacteria</taxon>
        <taxon>Enterobacterales</taxon>
        <taxon>Enterobacteriaceae</taxon>
        <taxon>Enterobacter</taxon>
        <taxon>Enterobacter cloacae complex</taxon>
    </lineage>
</organism>
<name>A0ABD7GN63_9ENTR</name>
<dbReference type="InterPro" id="IPR000160">
    <property type="entry name" value="GGDEF_dom"/>
</dbReference>
<dbReference type="AlphaFoldDB" id="A0ABD7GN63"/>
<evidence type="ECO:0000259" key="1">
    <source>
        <dbReference type="PROSITE" id="PS50887"/>
    </source>
</evidence>
<dbReference type="InterPro" id="IPR043128">
    <property type="entry name" value="Rev_trsase/Diguanyl_cyclase"/>
</dbReference>
<dbReference type="PANTHER" id="PTHR46663:SF3">
    <property type="entry name" value="SLL0267 PROTEIN"/>
    <property type="match status" value="1"/>
</dbReference>
<reference evidence="2 3" key="1">
    <citation type="submission" date="2018-07" db="EMBL/GenBank/DDBJ databases">
        <title>The use of a cohorting ward and systematic surveillance cultures for the control of a Klebsiella pneumoniae carbapenemase (KPC)-producing Enterobacteriaceae outbreak.</title>
        <authorList>
            <person name="Doi Y."/>
        </authorList>
    </citation>
    <scope>NUCLEOTIDE SEQUENCE [LARGE SCALE GENOMIC DNA]</scope>
    <source>
        <strain evidence="2 3">1-RC-17-04017</strain>
    </source>
</reference>
<feature type="non-terminal residue" evidence="2">
    <location>
        <position position="1"/>
    </location>
</feature>
<dbReference type="EMBL" id="QRBW01000644">
    <property type="protein sequence ID" value="RDT45507.1"/>
    <property type="molecule type" value="Genomic_DNA"/>
</dbReference>
<evidence type="ECO:0000313" key="2">
    <source>
        <dbReference type="EMBL" id="RDT45507.1"/>
    </source>
</evidence>
<dbReference type="InterPro" id="IPR052163">
    <property type="entry name" value="DGC-Regulatory_Protein"/>
</dbReference>
<dbReference type="PROSITE" id="PS50887">
    <property type="entry name" value="GGDEF"/>
    <property type="match status" value="1"/>
</dbReference>
<gene>
    <name evidence="2" type="ORF">DXF87_27245</name>
</gene>
<accession>A0ABD7GN63</accession>
<protein>
    <submittedName>
        <fullName evidence="2">GGDEF domain-containing protein</fullName>
    </submittedName>
</protein>